<accession>A0AAV4VRJ3</accession>
<dbReference type="AlphaFoldDB" id="A0AAV4VRJ3"/>
<feature type="chain" id="PRO_5043831397" evidence="2">
    <location>
        <begin position="26"/>
        <end position="164"/>
    </location>
</feature>
<protein>
    <submittedName>
        <fullName evidence="3">Uncharacterized protein</fullName>
    </submittedName>
</protein>
<evidence type="ECO:0000313" key="3">
    <source>
        <dbReference type="EMBL" id="GIY72897.1"/>
    </source>
</evidence>
<keyword evidence="2" id="KW-0732">Signal</keyword>
<name>A0AAV4VRJ3_9ARAC</name>
<evidence type="ECO:0000256" key="1">
    <source>
        <dbReference type="SAM" id="MobiDB-lite"/>
    </source>
</evidence>
<sequence>MVWFISESATLSFVVNCSFFLAVFSSELSPLSDVPVVGRGSESFSDVGQHPCQAFLPRPPHHFPLEGGGERPQGQLGPQKRSDSGYVINDLSSKNSPAAKVGRVSVLGVGQLTFFARLASAPLAKGLGNRLLVGCSMGTRVAEGSLMSFISSIMRCRHPLIPYF</sequence>
<proteinExistence type="predicted"/>
<dbReference type="Proteomes" id="UP001054837">
    <property type="component" value="Unassembled WGS sequence"/>
</dbReference>
<gene>
    <name evidence="3" type="ORF">CDAR_277241</name>
</gene>
<organism evidence="3 4">
    <name type="scientific">Caerostris darwini</name>
    <dbReference type="NCBI Taxonomy" id="1538125"/>
    <lineage>
        <taxon>Eukaryota</taxon>
        <taxon>Metazoa</taxon>
        <taxon>Ecdysozoa</taxon>
        <taxon>Arthropoda</taxon>
        <taxon>Chelicerata</taxon>
        <taxon>Arachnida</taxon>
        <taxon>Araneae</taxon>
        <taxon>Araneomorphae</taxon>
        <taxon>Entelegynae</taxon>
        <taxon>Araneoidea</taxon>
        <taxon>Araneidae</taxon>
        <taxon>Caerostris</taxon>
    </lineage>
</organism>
<feature type="region of interest" description="Disordered" evidence="1">
    <location>
        <begin position="63"/>
        <end position="82"/>
    </location>
</feature>
<comment type="caution">
    <text evidence="3">The sequence shown here is derived from an EMBL/GenBank/DDBJ whole genome shotgun (WGS) entry which is preliminary data.</text>
</comment>
<keyword evidence="4" id="KW-1185">Reference proteome</keyword>
<evidence type="ECO:0000256" key="2">
    <source>
        <dbReference type="SAM" id="SignalP"/>
    </source>
</evidence>
<evidence type="ECO:0000313" key="4">
    <source>
        <dbReference type="Proteomes" id="UP001054837"/>
    </source>
</evidence>
<dbReference type="EMBL" id="BPLQ01013532">
    <property type="protein sequence ID" value="GIY72897.1"/>
    <property type="molecule type" value="Genomic_DNA"/>
</dbReference>
<reference evidence="3 4" key="1">
    <citation type="submission" date="2021-06" db="EMBL/GenBank/DDBJ databases">
        <title>Caerostris darwini draft genome.</title>
        <authorList>
            <person name="Kono N."/>
            <person name="Arakawa K."/>
        </authorList>
    </citation>
    <scope>NUCLEOTIDE SEQUENCE [LARGE SCALE GENOMIC DNA]</scope>
</reference>
<feature type="signal peptide" evidence="2">
    <location>
        <begin position="1"/>
        <end position="25"/>
    </location>
</feature>